<dbReference type="CDD" id="cd02440">
    <property type="entry name" value="AdoMet_MTases"/>
    <property type="match status" value="1"/>
</dbReference>
<keyword evidence="3" id="KW-1185">Reference proteome</keyword>
<evidence type="ECO:0000256" key="1">
    <source>
        <dbReference type="SAM" id="SignalP"/>
    </source>
</evidence>
<dbReference type="GO" id="GO:0032259">
    <property type="term" value="P:methylation"/>
    <property type="evidence" value="ECO:0007669"/>
    <property type="project" value="UniProtKB-KW"/>
</dbReference>
<evidence type="ECO:0000313" key="3">
    <source>
        <dbReference type="Proteomes" id="UP001642464"/>
    </source>
</evidence>
<organism evidence="2 3">
    <name type="scientific">Durusdinium trenchii</name>
    <dbReference type="NCBI Taxonomy" id="1381693"/>
    <lineage>
        <taxon>Eukaryota</taxon>
        <taxon>Sar</taxon>
        <taxon>Alveolata</taxon>
        <taxon>Dinophyceae</taxon>
        <taxon>Suessiales</taxon>
        <taxon>Symbiodiniaceae</taxon>
        <taxon>Durusdinium</taxon>
    </lineage>
</organism>
<evidence type="ECO:0000313" key="2">
    <source>
        <dbReference type="EMBL" id="CAK9086141.1"/>
    </source>
</evidence>
<dbReference type="InterPro" id="IPR029063">
    <property type="entry name" value="SAM-dependent_MTases_sf"/>
</dbReference>
<dbReference type="Gene3D" id="3.40.50.150">
    <property type="entry name" value="Vaccinia Virus protein VP39"/>
    <property type="match status" value="1"/>
</dbReference>
<keyword evidence="2" id="KW-0808">Transferase</keyword>
<dbReference type="SUPFAM" id="SSF53335">
    <property type="entry name" value="S-adenosyl-L-methionine-dependent methyltransferases"/>
    <property type="match status" value="1"/>
</dbReference>
<protein>
    <submittedName>
        <fullName evidence="2">Methyltransferase domain-containing protein</fullName>
    </submittedName>
</protein>
<sequence>MALDKARCTYFASLFLGLRLAMAEAPEDIVTSLELPPHQSAVLQSLRYFDYFQGTIRFPRGSVYMGNANRSLHIRGWLGATHGIFLNCWNCDASSCTSERACCGRKPTQTDCFDGVHFTKNQCCDKFLREYDNHPELLTASLYTSLGIEQIYQRLTARRLEHLTSLALPLWNRKVLEVGARQGDLTHYFTDRGCTVTIVEPRMTNVLNLRKKIALGKLFPPDAVSIFSMDLEKRIPIGRWDIVFCFGLLYHLERPLRFLKNVAPLAEDILLLETVVSAEVQVVQESSVADSMALSGRATQLRRQDIFEALKGLFPYVYVPSTQPNHDQFETDWASFQSGARRAIFIAARRPLSSPVALLQELPMMQTRSS</sequence>
<dbReference type="Proteomes" id="UP001642464">
    <property type="component" value="Unassembled WGS sequence"/>
</dbReference>
<gene>
    <name evidence="2" type="ORF">SCF082_LOCUS40764</name>
</gene>
<dbReference type="GO" id="GO:0008168">
    <property type="term" value="F:methyltransferase activity"/>
    <property type="evidence" value="ECO:0007669"/>
    <property type="project" value="UniProtKB-KW"/>
</dbReference>
<accession>A0ABP0QGI6</accession>
<name>A0ABP0QGI6_9DINO</name>
<feature type="signal peptide" evidence="1">
    <location>
        <begin position="1"/>
        <end position="23"/>
    </location>
</feature>
<feature type="chain" id="PRO_5045593221" evidence="1">
    <location>
        <begin position="24"/>
        <end position="370"/>
    </location>
</feature>
<keyword evidence="1" id="KW-0732">Signal</keyword>
<dbReference type="EMBL" id="CAXAMM010039396">
    <property type="protein sequence ID" value="CAK9086141.1"/>
    <property type="molecule type" value="Genomic_DNA"/>
</dbReference>
<reference evidence="2 3" key="1">
    <citation type="submission" date="2024-02" db="EMBL/GenBank/DDBJ databases">
        <authorList>
            <person name="Chen Y."/>
            <person name="Shah S."/>
            <person name="Dougan E. K."/>
            <person name="Thang M."/>
            <person name="Chan C."/>
        </authorList>
    </citation>
    <scope>NUCLEOTIDE SEQUENCE [LARGE SCALE GENOMIC DNA]</scope>
</reference>
<proteinExistence type="predicted"/>
<dbReference type="Pfam" id="PF13489">
    <property type="entry name" value="Methyltransf_23"/>
    <property type="match status" value="1"/>
</dbReference>
<keyword evidence="2" id="KW-0489">Methyltransferase</keyword>
<comment type="caution">
    <text evidence="2">The sequence shown here is derived from an EMBL/GenBank/DDBJ whole genome shotgun (WGS) entry which is preliminary data.</text>
</comment>